<feature type="domain" description="Reverse transcriptase" evidence="2">
    <location>
        <begin position="310"/>
        <end position="588"/>
    </location>
</feature>
<dbReference type="RefSeq" id="XP_056852541.1">
    <property type="nucleotide sequence ID" value="XM_056996561.1"/>
</dbReference>
<feature type="compositionally biased region" description="Polar residues" evidence="1">
    <location>
        <begin position="1"/>
        <end position="17"/>
    </location>
</feature>
<dbReference type="InterPro" id="IPR026960">
    <property type="entry name" value="RVT-Znf"/>
</dbReference>
<dbReference type="PANTHER" id="PTHR33116:SF78">
    <property type="entry name" value="OS12G0587133 PROTEIN"/>
    <property type="match status" value="1"/>
</dbReference>
<evidence type="ECO:0000259" key="2">
    <source>
        <dbReference type="PROSITE" id="PS50878"/>
    </source>
</evidence>
<accession>A0A9W3CLT4</accession>
<dbReference type="Gene3D" id="3.60.10.10">
    <property type="entry name" value="Endonuclease/exonuclease/phosphatase"/>
    <property type="match status" value="1"/>
</dbReference>
<protein>
    <submittedName>
        <fullName evidence="4">Uncharacterized protein LOC108830523</fullName>
    </submittedName>
</protein>
<dbReference type="PROSITE" id="PS50878">
    <property type="entry name" value="RT_POL"/>
    <property type="match status" value="1"/>
</dbReference>
<dbReference type="SUPFAM" id="SSF56219">
    <property type="entry name" value="DNase I-like"/>
    <property type="match status" value="1"/>
</dbReference>
<dbReference type="Pfam" id="PF13966">
    <property type="entry name" value="zf-RVT"/>
    <property type="match status" value="1"/>
</dbReference>
<proteinExistence type="predicted"/>
<sequence length="1033" mass="117495">MGDFNETLSSSEHSTGLNPRHQGGMREFQHTVSTCNLTDLTSLGNTFTWTNSQPANPIAKKLDRVLVNDVWLTQFSQSYAQFEPCGVSDHTRCKVFLEAQTLGKKRPFKFFNFLVDHPDFATVVAETWNETEPLYHSRSALYLFHRKLKLLKPALRLLNKTKFGDIPFRSKEALQNLCDKQEQALANPDTTTFEAVAEATTSWNYWAGIEEQFLRQKSRCGDILCAIYWSCPDQTTPDTADIPSLSELLEFRCPENIAELLVRPISEAEIKNFLFAMPSNKAPGPDGYPAEFYRSAWPIISTNFTIAVQSFFMYGFLPKGVNATILALIPKVQGAETLKDFRPISCCNILYKVVSKILANRLKVFLPELIETNQCAFVKGRLLLENVLLATELVKNYHKDSITARSVLKLDISKAFDSVNWSFILDTLRAMNIPEQFVHWIHVCLSTAAFSVSINGELEGFFPSTRGLRQGCALSPYLFVIAINVLSHLLNRAASSGTIGYHPTCSEVNLMHLSFADDIMIFTNGDTESLRGIFSVLDQFKRLSGLNINPAKSSIYMAGRISQEFRDEVTSLGIPVDSLPVRYVGLPLTTKSMTCTDYEPLIDKIRTRLLSWSSLSLSYAGRLQLINTVIVSITNFWCSVFRLPKRCLETIESMCSAFLWSGSPNSTTRAKEAWEDVCKPKNEGGLGIRCMADSSRVFALSLIWRYLTNSGSLWVAWTRRNLLRNRCFWDVSDKSSGSWIWRKLLKLRQQAATFLRSEIHNGKDTLFWFDNWLDMGKLIDIAGASGTQVMGIQRYATVSSADLSGRWNLRRCRSNHLRAMITRINSVPPPVEEAGCDCLLWRHGENDYKGWFSSKNTWNQVRKQGSIVEWSKLIWFSQAVPRYSFIAWLALRNRLSTSDRTQVWGEHQSCRLCGEPNESRDHLFFACPYSYTIWTELTGSLLSRPSPDWSITVTTLLSPRRSTIDSCLLRLSFQAVIHSIWRERNSRKHTDAHRTAQQLTKFIDKTIRNRIPSLRSRNAGNCSSLMIRWMGRN</sequence>
<dbReference type="InterPro" id="IPR043502">
    <property type="entry name" value="DNA/RNA_pol_sf"/>
</dbReference>
<dbReference type="Pfam" id="PF00078">
    <property type="entry name" value="RVT_1"/>
    <property type="match status" value="1"/>
</dbReference>
<dbReference type="InterPro" id="IPR036691">
    <property type="entry name" value="Endo/exonu/phosph_ase_sf"/>
</dbReference>
<dbReference type="AlphaFoldDB" id="A0A9W3CLT4"/>
<dbReference type="InterPro" id="IPR000477">
    <property type="entry name" value="RT_dom"/>
</dbReference>
<evidence type="ECO:0000313" key="4">
    <source>
        <dbReference type="RefSeq" id="XP_056852541.1"/>
    </source>
</evidence>
<reference evidence="3" key="1">
    <citation type="journal article" date="2019" name="Database">
        <title>The radish genome database (RadishGD): an integrated information resource for radish genomics.</title>
        <authorList>
            <person name="Yu H.J."/>
            <person name="Baek S."/>
            <person name="Lee Y.J."/>
            <person name="Cho A."/>
            <person name="Mun J.H."/>
        </authorList>
    </citation>
    <scope>NUCLEOTIDE SEQUENCE [LARGE SCALE GENOMIC DNA]</scope>
    <source>
        <strain evidence="3">cv. WK10039</strain>
    </source>
</reference>
<feature type="region of interest" description="Disordered" evidence="1">
    <location>
        <begin position="1"/>
        <end position="23"/>
    </location>
</feature>
<dbReference type="Proteomes" id="UP000504610">
    <property type="component" value="Chromosome 2"/>
</dbReference>
<dbReference type="CDD" id="cd01650">
    <property type="entry name" value="RT_nLTR_like"/>
    <property type="match status" value="1"/>
</dbReference>
<dbReference type="GeneID" id="108830523"/>
<evidence type="ECO:0000313" key="3">
    <source>
        <dbReference type="Proteomes" id="UP000504610"/>
    </source>
</evidence>
<keyword evidence="3" id="KW-1185">Reference proteome</keyword>
<name>A0A9W3CLT4_RAPSA</name>
<dbReference type="OrthoDB" id="1609566at2759"/>
<dbReference type="KEGG" id="rsz:108830523"/>
<organism evidence="3 4">
    <name type="scientific">Raphanus sativus</name>
    <name type="common">Radish</name>
    <name type="synonym">Raphanus raphanistrum var. sativus</name>
    <dbReference type="NCBI Taxonomy" id="3726"/>
    <lineage>
        <taxon>Eukaryota</taxon>
        <taxon>Viridiplantae</taxon>
        <taxon>Streptophyta</taxon>
        <taxon>Embryophyta</taxon>
        <taxon>Tracheophyta</taxon>
        <taxon>Spermatophyta</taxon>
        <taxon>Magnoliopsida</taxon>
        <taxon>eudicotyledons</taxon>
        <taxon>Gunneridae</taxon>
        <taxon>Pentapetalae</taxon>
        <taxon>rosids</taxon>
        <taxon>malvids</taxon>
        <taxon>Brassicales</taxon>
        <taxon>Brassicaceae</taxon>
        <taxon>Brassiceae</taxon>
        <taxon>Raphanus</taxon>
    </lineage>
</organism>
<dbReference type="SUPFAM" id="SSF56672">
    <property type="entry name" value="DNA/RNA polymerases"/>
    <property type="match status" value="1"/>
</dbReference>
<dbReference type="PANTHER" id="PTHR33116">
    <property type="entry name" value="REVERSE TRANSCRIPTASE ZINC-BINDING DOMAIN-CONTAINING PROTEIN-RELATED-RELATED"/>
    <property type="match status" value="1"/>
</dbReference>
<evidence type="ECO:0000256" key="1">
    <source>
        <dbReference type="SAM" id="MobiDB-lite"/>
    </source>
</evidence>
<reference evidence="4" key="2">
    <citation type="submission" date="2025-08" db="UniProtKB">
        <authorList>
            <consortium name="RefSeq"/>
        </authorList>
    </citation>
    <scope>IDENTIFICATION</scope>
    <source>
        <tissue evidence="4">Leaf</tissue>
    </source>
</reference>
<gene>
    <name evidence="4" type="primary">LOC108830523</name>
</gene>